<keyword evidence="1" id="KW-0472">Membrane</keyword>
<keyword evidence="1" id="KW-1133">Transmembrane helix</keyword>
<reference evidence="2 3" key="1">
    <citation type="journal article" date="2018" name="Nat. Genet.">
        <title>The Rosa genome provides new insights in the design of modern roses.</title>
        <authorList>
            <person name="Bendahmane M."/>
        </authorList>
    </citation>
    <scope>NUCLEOTIDE SEQUENCE [LARGE SCALE GENOMIC DNA]</scope>
    <source>
        <strain evidence="3">cv. Old Blush</strain>
    </source>
</reference>
<gene>
    <name evidence="2" type="ORF">RchiOBHm_Chr5g0019471</name>
</gene>
<sequence length="118" mass="13924">MQRLIFIVLQPGLFSLFTRAHSLGASWRGISSNVCSTKDSPDQVLVTYTRLGIQTLCLSYFLSYFYIYILRYWNRGPRLCNGTIEQLPSTKSCLIQYTLSRSHIILFFFFFFFYYKHS</sequence>
<keyword evidence="1" id="KW-0812">Transmembrane</keyword>
<keyword evidence="3" id="KW-1185">Reference proteome</keyword>
<feature type="transmembrane region" description="Helical" evidence="1">
    <location>
        <begin position="94"/>
        <end position="115"/>
    </location>
</feature>
<protein>
    <submittedName>
        <fullName evidence="2">Uncharacterized protein</fullName>
    </submittedName>
</protein>
<evidence type="ECO:0000313" key="3">
    <source>
        <dbReference type="Proteomes" id="UP000238479"/>
    </source>
</evidence>
<dbReference type="EMBL" id="PDCK01000043">
    <property type="protein sequence ID" value="PRQ29960.1"/>
    <property type="molecule type" value="Genomic_DNA"/>
</dbReference>
<dbReference type="Gramene" id="PRQ29960">
    <property type="protein sequence ID" value="PRQ29960"/>
    <property type="gene ID" value="RchiOBHm_Chr5g0019471"/>
</dbReference>
<feature type="transmembrane region" description="Helical" evidence="1">
    <location>
        <begin position="51"/>
        <end position="73"/>
    </location>
</feature>
<evidence type="ECO:0000256" key="1">
    <source>
        <dbReference type="SAM" id="Phobius"/>
    </source>
</evidence>
<accession>A0A2P6Q712</accession>
<dbReference type="Proteomes" id="UP000238479">
    <property type="component" value="Chromosome 5"/>
</dbReference>
<evidence type="ECO:0000313" key="2">
    <source>
        <dbReference type="EMBL" id="PRQ29960.1"/>
    </source>
</evidence>
<proteinExistence type="predicted"/>
<comment type="caution">
    <text evidence="2">The sequence shown here is derived from an EMBL/GenBank/DDBJ whole genome shotgun (WGS) entry which is preliminary data.</text>
</comment>
<name>A0A2P6Q712_ROSCH</name>
<organism evidence="2 3">
    <name type="scientific">Rosa chinensis</name>
    <name type="common">China rose</name>
    <dbReference type="NCBI Taxonomy" id="74649"/>
    <lineage>
        <taxon>Eukaryota</taxon>
        <taxon>Viridiplantae</taxon>
        <taxon>Streptophyta</taxon>
        <taxon>Embryophyta</taxon>
        <taxon>Tracheophyta</taxon>
        <taxon>Spermatophyta</taxon>
        <taxon>Magnoliopsida</taxon>
        <taxon>eudicotyledons</taxon>
        <taxon>Gunneridae</taxon>
        <taxon>Pentapetalae</taxon>
        <taxon>rosids</taxon>
        <taxon>fabids</taxon>
        <taxon>Rosales</taxon>
        <taxon>Rosaceae</taxon>
        <taxon>Rosoideae</taxon>
        <taxon>Rosoideae incertae sedis</taxon>
        <taxon>Rosa</taxon>
    </lineage>
</organism>
<dbReference type="AlphaFoldDB" id="A0A2P6Q712"/>